<reference evidence="1 2" key="1">
    <citation type="submission" date="2016-10" db="EMBL/GenBank/DDBJ databases">
        <title>Genome sequence of the basidiomycete white-rot fungus Trametes pubescens.</title>
        <authorList>
            <person name="Makela M.R."/>
            <person name="Granchi Z."/>
            <person name="Peng M."/>
            <person name="De Vries R.P."/>
            <person name="Grigoriev I."/>
            <person name="Riley R."/>
            <person name="Hilden K."/>
        </authorList>
    </citation>
    <scope>NUCLEOTIDE SEQUENCE [LARGE SCALE GENOMIC DNA]</scope>
    <source>
        <strain evidence="1 2">FBCC735</strain>
    </source>
</reference>
<name>A0A1M2W4I1_TRAPU</name>
<organism evidence="1 2">
    <name type="scientific">Trametes pubescens</name>
    <name type="common">White-rot fungus</name>
    <dbReference type="NCBI Taxonomy" id="154538"/>
    <lineage>
        <taxon>Eukaryota</taxon>
        <taxon>Fungi</taxon>
        <taxon>Dikarya</taxon>
        <taxon>Basidiomycota</taxon>
        <taxon>Agaricomycotina</taxon>
        <taxon>Agaricomycetes</taxon>
        <taxon>Polyporales</taxon>
        <taxon>Polyporaceae</taxon>
        <taxon>Trametes</taxon>
    </lineage>
</organism>
<evidence type="ECO:0000313" key="2">
    <source>
        <dbReference type="Proteomes" id="UP000184267"/>
    </source>
</evidence>
<keyword evidence="2" id="KW-1185">Reference proteome</keyword>
<sequence>MQCTISVADSEHGMRIRRIKTAGAEKFNDKREWEAMTQAGIDDVRIERP</sequence>
<dbReference type="Proteomes" id="UP000184267">
    <property type="component" value="Unassembled WGS sequence"/>
</dbReference>
<evidence type="ECO:0000313" key="1">
    <source>
        <dbReference type="EMBL" id="OJT14774.1"/>
    </source>
</evidence>
<protein>
    <submittedName>
        <fullName evidence="1">Uncharacterized protein</fullName>
    </submittedName>
</protein>
<dbReference type="AlphaFoldDB" id="A0A1M2W4I1"/>
<dbReference type="EMBL" id="MNAD01000238">
    <property type="protein sequence ID" value="OJT14774.1"/>
    <property type="molecule type" value="Genomic_DNA"/>
</dbReference>
<proteinExistence type="predicted"/>
<gene>
    <name evidence="1" type="ORF">TRAPUB_8665</name>
</gene>
<comment type="caution">
    <text evidence="1">The sequence shown here is derived from an EMBL/GenBank/DDBJ whole genome shotgun (WGS) entry which is preliminary data.</text>
</comment>
<accession>A0A1M2W4I1</accession>